<organism evidence="5 6">
    <name type="scientific">Candidatus Scalindua brodae</name>
    <dbReference type="NCBI Taxonomy" id="237368"/>
    <lineage>
        <taxon>Bacteria</taxon>
        <taxon>Pseudomonadati</taxon>
        <taxon>Planctomycetota</taxon>
        <taxon>Candidatus Brocadiia</taxon>
        <taxon>Candidatus Brocadiales</taxon>
        <taxon>Candidatus Scalinduaceae</taxon>
        <taxon>Candidatus Scalindua</taxon>
    </lineage>
</organism>
<dbReference type="SUPFAM" id="SSF69304">
    <property type="entry name" value="Tricorn protease N-terminal domain"/>
    <property type="match status" value="1"/>
</dbReference>
<evidence type="ECO:0000256" key="1">
    <source>
        <dbReference type="ARBA" id="ARBA00022723"/>
    </source>
</evidence>
<keyword evidence="1 3" id="KW-0479">Metal-binding</keyword>
<evidence type="ECO:0000256" key="2">
    <source>
        <dbReference type="ARBA" id="ARBA00023004"/>
    </source>
</evidence>
<dbReference type="Gene3D" id="2.120.10.30">
    <property type="entry name" value="TolB, C-terminal domain"/>
    <property type="match status" value="2"/>
</dbReference>
<accession>A0A0B0EPS0</accession>
<dbReference type="Proteomes" id="UP000030652">
    <property type="component" value="Unassembled WGS sequence"/>
</dbReference>
<comment type="caution">
    <text evidence="5">The sequence shown here is derived from an EMBL/GenBank/DDBJ whole genome shotgun (WGS) entry which is preliminary data.</text>
</comment>
<sequence>MYFILLLKRKGVNQLMKKGLLKSIALVGVVAIWGLFSSADCQAQVMTGGAKPGKAIWGDYWGMAKEIQGVVDTVVFTQSKPTSAGDPYHQYPNYVSNDSRIVSYNTKTRSLKVLTKDFQSAFDPCLNWDCSKVAFAGVHKNGGGCQIWEVNIDGTGVRQLTDAPGTSRSPLYYAAGAIEEGKGRVISRARYFEGDWAPRGEVDKLGFLMLAYSPDGAKDEFGRDHNFNIYRLDPQGGKSMDRICGHLLVGLDMPNVDTVMDKITYNVSSNFDPTLTRDGNIMFSSTQANGTHNNSNGSTCLLVDNWDGSYPRHIYGNEVDEQPDAPKIQAKEASDGYVYYIEALDNNSGIGNLARVSWTTPHSKTQSRLSNDGRLYRSPHPLPDGRLMVSSAERQDFGIYYFCADKGTVSELVYDDPKWNDHQPQPVYPRYKPRWINSFTAGAEFGVTTVTYQPFDQVNVEGYPHSWSTTICFDTTLTNLPIGPYAHQRAKEVGHGDIKAVRFLNAVLTDEPDSKRYLQGAGAHLLGGAKSSSNSGTSFSQRRMFGYQYVEDDGSVVSSHPGDEAYCMQILDDKGMSVQTQLSWASVRPYGGRICTGCHWGSYDKKGYLNIHTKALYNWWFSDLSHYDSPFMWANLKVDKKGNYAGVKHGDDVVVPNDVYYGGSSGTTSAVVEGLNIDKLRTVDFRRDIQPIIDAKCASCHGSTQAPNLSGSTSLVSVDGVAAFSQSYNSLLAPQRGRDTNIGGKYVNPSAAINSLVIWRLYEEELSQFAPRANPMPVAGRVMHNNILTPEERYLFVEWIDMGAQWDNIQGPDPYPGYRGR</sequence>
<name>A0A0B0EPS0_9BACT</name>
<protein>
    <submittedName>
        <fullName evidence="5">Hydrazine synthase A subunit</fullName>
    </submittedName>
</protein>
<dbReference type="GO" id="GO:0009055">
    <property type="term" value="F:electron transfer activity"/>
    <property type="evidence" value="ECO:0007669"/>
    <property type="project" value="InterPro"/>
</dbReference>
<keyword evidence="3" id="KW-0349">Heme</keyword>
<dbReference type="Pfam" id="PF18582">
    <property type="entry name" value="HZS_alpha"/>
    <property type="match status" value="1"/>
</dbReference>
<keyword evidence="2 3" id="KW-0408">Iron</keyword>
<dbReference type="PROSITE" id="PS51007">
    <property type="entry name" value="CYTC"/>
    <property type="match status" value="1"/>
</dbReference>
<feature type="domain" description="Cytochrome c" evidence="4">
    <location>
        <begin position="669"/>
        <end position="804"/>
    </location>
</feature>
<evidence type="ECO:0000256" key="3">
    <source>
        <dbReference type="PROSITE-ProRule" id="PRU00433"/>
    </source>
</evidence>
<dbReference type="InterPro" id="IPR040698">
    <property type="entry name" value="HZS_alpha_mid"/>
</dbReference>
<dbReference type="GO" id="GO:0046872">
    <property type="term" value="F:metal ion binding"/>
    <property type="evidence" value="ECO:0007669"/>
    <property type="project" value="UniProtKB-KW"/>
</dbReference>
<dbReference type="InterPro" id="IPR009056">
    <property type="entry name" value="Cyt_c-like_dom"/>
</dbReference>
<evidence type="ECO:0000259" key="4">
    <source>
        <dbReference type="PROSITE" id="PS51007"/>
    </source>
</evidence>
<evidence type="ECO:0000313" key="6">
    <source>
        <dbReference type="Proteomes" id="UP000030652"/>
    </source>
</evidence>
<dbReference type="EMBL" id="JRYO01000106">
    <property type="protein sequence ID" value="KHE92665.1"/>
    <property type="molecule type" value="Genomic_DNA"/>
</dbReference>
<gene>
    <name evidence="5" type="primary">hzsA</name>
    <name evidence="5" type="ORF">SCABRO_01598</name>
</gene>
<reference evidence="5 6" key="1">
    <citation type="submission" date="2014-10" db="EMBL/GenBank/DDBJ databases">
        <title>Draft genome of anammox bacterium scalindua brodae, obtained using differential coverage binning of sequence data from two enrichment reactors.</title>
        <authorList>
            <person name="Speth D.R."/>
            <person name="Russ L."/>
            <person name="Kartal B."/>
            <person name="Op den Camp H.J."/>
            <person name="Dutilh B.E."/>
            <person name="Jetten M.S."/>
        </authorList>
    </citation>
    <scope>NUCLEOTIDE SEQUENCE [LARGE SCALE GENOMIC DNA]</scope>
    <source>
        <strain evidence="5">RU1</strain>
    </source>
</reference>
<dbReference type="eggNOG" id="COG0823">
    <property type="taxonomic scope" value="Bacteria"/>
</dbReference>
<proteinExistence type="predicted"/>
<dbReference type="GO" id="GO:0020037">
    <property type="term" value="F:heme binding"/>
    <property type="evidence" value="ECO:0007669"/>
    <property type="project" value="InterPro"/>
</dbReference>
<dbReference type="AlphaFoldDB" id="A0A0B0EPS0"/>
<evidence type="ECO:0000313" key="5">
    <source>
        <dbReference type="EMBL" id="KHE92665.1"/>
    </source>
</evidence>
<dbReference type="InterPro" id="IPR011042">
    <property type="entry name" value="6-blade_b-propeller_TolB-like"/>
</dbReference>